<gene>
    <name evidence="1" type="ORF">Psi01_17930</name>
</gene>
<keyword evidence="2" id="KW-1185">Reference proteome</keyword>
<dbReference type="AlphaFoldDB" id="A0A8J3SBP3"/>
<sequence>MIRDSQPGPKQCWTGTNVAGCVPLLQYLGTVGRVSRMIEIDGPFYRVSEPGFEMLIPRWEGQEPESAEEADATVTLPDGTRRYATFMTLDVVGRVMDRWKSTGENLGGRYFRCSDLIVIREPGFASMIDAVRDMIATGEIDSACTVLPPDSEEQHAD</sequence>
<dbReference type="Proteomes" id="UP000619788">
    <property type="component" value="Unassembled WGS sequence"/>
</dbReference>
<organism evidence="1 2">
    <name type="scientific">Planobispora siamensis</name>
    <dbReference type="NCBI Taxonomy" id="936338"/>
    <lineage>
        <taxon>Bacteria</taxon>
        <taxon>Bacillati</taxon>
        <taxon>Actinomycetota</taxon>
        <taxon>Actinomycetes</taxon>
        <taxon>Streptosporangiales</taxon>
        <taxon>Streptosporangiaceae</taxon>
        <taxon>Planobispora</taxon>
    </lineage>
</organism>
<evidence type="ECO:0000313" key="1">
    <source>
        <dbReference type="EMBL" id="GIH91163.1"/>
    </source>
</evidence>
<name>A0A8J3SBP3_9ACTN</name>
<accession>A0A8J3SBP3</accession>
<protein>
    <submittedName>
        <fullName evidence="1">Uncharacterized protein</fullName>
    </submittedName>
</protein>
<reference evidence="1 2" key="1">
    <citation type="submission" date="2021-01" db="EMBL/GenBank/DDBJ databases">
        <title>Whole genome shotgun sequence of Planobispora siamensis NBRC 107568.</title>
        <authorList>
            <person name="Komaki H."/>
            <person name="Tamura T."/>
        </authorList>
    </citation>
    <scope>NUCLEOTIDE SEQUENCE [LARGE SCALE GENOMIC DNA]</scope>
    <source>
        <strain evidence="1 2">NBRC 107568</strain>
    </source>
</reference>
<proteinExistence type="predicted"/>
<dbReference type="EMBL" id="BOOJ01000017">
    <property type="protein sequence ID" value="GIH91163.1"/>
    <property type="molecule type" value="Genomic_DNA"/>
</dbReference>
<comment type="caution">
    <text evidence="1">The sequence shown here is derived from an EMBL/GenBank/DDBJ whole genome shotgun (WGS) entry which is preliminary data.</text>
</comment>
<evidence type="ECO:0000313" key="2">
    <source>
        <dbReference type="Proteomes" id="UP000619788"/>
    </source>
</evidence>